<feature type="transmembrane region" description="Helical" evidence="1">
    <location>
        <begin position="306"/>
        <end position="327"/>
    </location>
</feature>
<keyword evidence="1" id="KW-1133">Transmembrane helix</keyword>
<proteinExistence type="predicted"/>
<reference evidence="2" key="1">
    <citation type="journal article" date="2012" name="Nat. Genet.">
        <title>Whole-genome sequence of Schistosoma haematobium.</title>
        <authorList>
            <person name="Young N.D."/>
            <person name="Jex A.R."/>
            <person name="Li B."/>
            <person name="Liu S."/>
            <person name="Yang L."/>
            <person name="Xiong Z."/>
            <person name="Li Y."/>
            <person name="Cantacessi C."/>
            <person name="Hall R.S."/>
            <person name="Xu X."/>
            <person name="Chen F."/>
            <person name="Wu X."/>
            <person name="Zerlotini A."/>
            <person name="Oliveira G."/>
            <person name="Hofmann A."/>
            <person name="Zhang G."/>
            <person name="Fang X."/>
            <person name="Kang Y."/>
            <person name="Campbell B.E."/>
            <person name="Loukas A."/>
            <person name="Ranganathan S."/>
            <person name="Rollinson D."/>
            <person name="Rinaldi G."/>
            <person name="Brindley P.J."/>
            <person name="Yang H."/>
            <person name="Wang J."/>
            <person name="Wang J."/>
            <person name="Gasser R.B."/>
        </authorList>
    </citation>
    <scope>NUCLEOTIDE SEQUENCE [LARGE SCALE GENOMIC DNA]</scope>
</reference>
<accession>A0A095BZK0</accession>
<evidence type="ECO:0000313" key="2">
    <source>
        <dbReference type="EMBL" id="KGB34638.1"/>
    </source>
</evidence>
<keyword evidence="1" id="KW-0812">Transmembrane</keyword>
<organism evidence="2">
    <name type="scientific">Schistosoma haematobium</name>
    <name type="common">Blood fluke</name>
    <dbReference type="NCBI Taxonomy" id="6185"/>
    <lineage>
        <taxon>Eukaryota</taxon>
        <taxon>Metazoa</taxon>
        <taxon>Spiralia</taxon>
        <taxon>Lophotrochozoa</taxon>
        <taxon>Platyhelminthes</taxon>
        <taxon>Trematoda</taxon>
        <taxon>Digenea</taxon>
        <taxon>Strigeidida</taxon>
        <taxon>Schistosomatoidea</taxon>
        <taxon>Schistosomatidae</taxon>
        <taxon>Schistosoma</taxon>
    </lineage>
</organism>
<dbReference type="AlphaFoldDB" id="A0A095BZK0"/>
<feature type="transmembrane region" description="Helical" evidence="1">
    <location>
        <begin position="254"/>
        <end position="279"/>
    </location>
</feature>
<name>A0A095BZK0_SCHHA</name>
<sequence length="543" mass="61859">MAGTASVEHIYGDHARIPGAKGIARRAFISIFLITIGGPRVFGMLLYILSPLAVCLLSGVLITLRLKYANSTNQLSNYYTKFYRLFFTSVPNNPDGVDTYHVQPLVWGFLSTFVHLTQSYNLWNGVYPTIGKLVSGGRKMRHLGWIPVVIGSALLGQLPVLIMLYATASSYDPQYIRCHLSVDWLAPFIIMPHIFSKFSSPRLLVASYFLGLSLFILLNQALILISTTEHIVGHLVTNNEKYEDQYKRIYRCSIILIILLLGLLGVPLITQGIYTWYIFSSSQKPPDFQCRTYSRAPLNDPIQNNFILLGWLIAFGPILLGIIIGLIMTCIRFHSHQTVGYSTCENGLEFIILFILFLIPLLYVAFEDNFSSECVLDRSSEYGLQKFMQKTAQLSHMKRNLPKYSNMPKNLSWTRINNFNTASGSPKFMTSNLSNPNNLGTNRIIYRSVGDQLGNFSSSSQDIAHAYSTNQLPNYYEHNGTSQMMNTCLLPPHRKSEMNIYNNRLMSELKDYQHQKFKHHRPYIYPNHRSIGTLDIYESEEFL</sequence>
<evidence type="ECO:0000256" key="1">
    <source>
        <dbReference type="SAM" id="Phobius"/>
    </source>
</evidence>
<feature type="transmembrane region" description="Helical" evidence="1">
    <location>
        <begin position="48"/>
        <end position="66"/>
    </location>
</feature>
<keyword evidence="1" id="KW-0472">Membrane</keyword>
<feature type="transmembrane region" description="Helical" evidence="1">
    <location>
        <begin position="348"/>
        <end position="366"/>
    </location>
</feature>
<gene>
    <name evidence="2" type="ORF">MS3_02871</name>
</gene>
<protein>
    <submittedName>
        <fullName evidence="2">Uncharacterized protein</fullName>
    </submittedName>
</protein>
<dbReference type="EMBL" id="KL250624">
    <property type="protein sequence ID" value="KGB34638.1"/>
    <property type="molecule type" value="Genomic_DNA"/>
</dbReference>
<feature type="transmembrane region" description="Helical" evidence="1">
    <location>
        <begin position="143"/>
        <end position="166"/>
    </location>
</feature>
<feature type="transmembrane region" description="Helical" evidence="1">
    <location>
        <begin position="205"/>
        <end position="225"/>
    </location>
</feature>